<dbReference type="Pfam" id="PF01678">
    <property type="entry name" value="DAP_epimerase"/>
    <property type="match status" value="2"/>
</dbReference>
<dbReference type="AlphaFoldDB" id="A0A258FSS8"/>
<dbReference type="PROSITE" id="PS01326">
    <property type="entry name" value="DAP_EPIMERASE"/>
    <property type="match status" value="1"/>
</dbReference>
<dbReference type="HAMAP" id="MF_00197">
    <property type="entry name" value="DAP_epimerase"/>
    <property type="match status" value="1"/>
</dbReference>
<accession>A0A258FSS8</accession>
<feature type="binding site" evidence="8">
    <location>
        <position position="72"/>
    </location>
    <ligand>
        <name>substrate</name>
    </ligand>
</feature>
<feature type="binding site" evidence="8">
    <location>
        <position position="200"/>
    </location>
    <ligand>
        <name>substrate</name>
    </ligand>
</feature>
<reference evidence="10 11" key="1">
    <citation type="submission" date="2017-03" db="EMBL/GenBank/DDBJ databases">
        <title>Lifting the veil on microbial sulfur biogeochemistry in mining wastewaters.</title>
        <authorList>
            <person name="Kantor R.S."/>
            <person name="Colenbrander Nelson T."/>
            <person name="Marshall S."/>
            <person name="Bennett D."/>
            <person name="Apte S."/>
            <person name="Camacho D."/>
            <person name="Thomas B.C."/>
            <person name="Warren L.A."/>
            <person name="Banfield J.F."/>
        </authorList>
    </citation>
    <scope>NUCLEOTIDE SEQUENCE [LARGE SCALE GENOMIC DNA]</scope>
    <source>
        <strain evidence="10">32-69-9</strain>
    </source>
</reference>
<dbReference type="Gene3D" id="3.10.310.10">
    <property type="entry name" value="Diaminopimelate Epimerase, Chain A, domain 1"/>
    <property type="match status" value="2"/>
</dbReference>
<feature type="active site" description="Proton donor" evidence="8">
    <location>
        <position position="81"/>
    </location>
</feature>
<dbReference type="PANTHER" id="PTHR31689:SF0">
    <property type="entry name" value="DIAMINOPIMELATE EPIMERASE"/>
    <property type="match status" value="1"/>
</dbReference>
<dbReference type="GO" id="GO:0009089">
    <property type="term" value="P:lysine biosynthetic process via diaminopimelate"/>
    <property type="evidence" value="ECO:0007669"/>
    <property type="project" value="UniProtKB-UniRule"/>
</dbReference>
<dbReference type="NCBIfam" id="TIGR00652">
    <property type="entry name" value="DapF"/>
    <property type="match status" value="1"/>
</dbReference>
<dbReference type="PANTHER" id="PTHR31689">
    <property type="entry name" value="DIAMINOPIMELATE EPIMERASE, CHLOROPLASTIC"/>
    <property type="match status" value="1"/>
</dbReference>
<evidence type="ECO:0000313" key="11">
    <source>
        <dbReference type="Proteomes" id="UP000215595"/>
    </source>
</evidence>
<feature type="binding site" evidence="8">
    <location>
        <position position="167"/>
    </location>
    <ligand>
        <name>substrate</name>
    </ligand>
</feature>
<name>A0A258FSS8_9CAUL</name>
<comment type="subunit">
    <text evidence="8">Homodimer.</text>
</comment>
<feature type="binding site" evidence="8">
    <location>
        <begin position="228"/>
        <end position="229"/>
    </location>
    <ligand>
        <name>substrate</name>
    </ligand>
</feature>
<feature type="binding site" evidence="8">
    <location>
        <begin position="218"/>
        <end position="219"/>
    </location>
    <ligand>
        <name>substrate</name>
    </ligand>
</feature>
<comment type="pathway">
    <text evidence="1 8">Amino-acid biosynthesis; L-lysine biosynthesis via DAP pathway; DL-2,6-diaminopimelate from LL-2,6-diaminopimelate: step 1/1.</text>
</comment>
<dbReference type="Proteomes" id="UP000215595">
    <property type="component" value="Unassembled WGS sequence"/>
</dbReference>
<dbReference type="InterPro" id="IPR001653">
    <property type="entry name" value="DAP_epimerase_DapF"/>
</dbReference>
<dbReference type="GO" id="GO:0008837">
    <property type="term" value="F:diaminopimelate epimerase activity"/>
    <property type="evidence" value="ECO:0007669"/>
    <property type="project" value="UniProtKB-UniRule"/>
</dbReference>
<proteinExistence type="inferred from homology"/>
<evidence type="ECO:0000313" key="10">
    <source>
        <dbReference type="EMBL" id="OYX35670.1"/>
    </source>
</evidence>
<organism evidence="10 11">
    <name type="scientific">Brevundimonas subvibrioides</name>
    <dbReference type="NCBI Taxonomy" id="74313"/>
    <lineage>
        <taxon>Bacteria</taxon>
        <taxon>Pseudomonadati</taxon>
        <taxon>Pseudomonadota</taxon>
        <taxon>Alphaproteobacteria</taxon>
        <taxon>Caulobacterales</taxon>
        <taxon>Caulobacteraceae</taxon>
        <taxon>Brevundimonas</taxon>
    </lineage>
</organism>
<dbReference type="UniPathway" id="UPA00034">
    <property type="reaction ID" value="UER00025"/>
</dbReference>
<feature type="active site" evidence="9">
    <location>
        <position position="81"/>
    </location>
</feature>
<dbReference type="InterPro" id="IPR018510">
    <property type="entry name" value="DAP_epimerase_AS"/>
</dbReference>
<comment type="function">
    <text evidence="8">Catalyzes the stereoinversion of LL-2,6-diaminopimelate (L,L-DAP) to meso-diaminopimelate (meso-DAP), a precursor of L-lysine and an essential component of the bacterial peptidoglycan.</text>
</comment>
<dbReference type="GO" id="GO:0005829">
    <property type="term" value="C:cytosol"/>
    <property type="evidence" value="ECO:0007669"/>
    <property type="project" value="TreeGrafter"/>
</dbReference>
<comment type="caution">
    <text evidence="10">The sequence shown here is derived from an EMBL/GenBank/DDBJ whole genome shotgun (WGS) entry which is preliminary data.</text>
</comment>
<evidence type="ECO:0000256" key="5">
    <source>
        <dbReference type="ARBA" id="ARBA00023154"/>
    </source>
</evidence>
<evidence type="ECO:0000256" key="1">
    <source>
        <dbReference type="ARBA" id="ARBA00005196"/>
    </source>
</evidence>
<evidence type="ECO:0000256" key="9">
    <source>
        <dbReference type="PROSITE-ProRule" id="PRU10125"/>
    </source>
</evidence>
<evidence type="ECO:0000256" key="4">
    <source>
        <dbReference type="ARBA" id="ARBA00022605"/>
    </source>
</evidence>
<feature type="site" description="Could be important to modulate the pK values of the two catalytic cysteine residues" evidence="8">
    <location>
        <position position="169"/>
    </location>
</feature>
<evidence type="ECO:0000256" key="7">
    <source>
        <dbReference type="ARBA" id="ARBA00051712"/>
    </source>
</evidence>
<dbReference type="EMBL" id="NCEB01000003">
    <property type="protein sequence ID" value="OYX35670.1"/>
    <property type="molecule type" value="Genomic_DNA"/>
</dbReference>
<evidence type="ECO:0000256" key="6">
    <source>
        <dbReference type="ARBA" id="ARBA00023235"/>
    </source>
</evidence>
<sequence>MPRMSGRPFVKMNGCGNDFVVVDALSRPFAPDAEQVRALSDRRTGQGFDQLIAIEPSRPEQPTADAFMRVWNADGGAVQTCGNALRCIGWMLMEASGTDSVVIDTLGGPTVARRAGPDRITVDMGPPRLDWTQIPLSEEMDTRGIELQIGPIDAPLIHTPGAVSMGNPHVVFFTDRLDDAFVTGSGSLIEHHPLFPEGVNVGFAHVLAPDRIRLRVWERGAGLTKACGTGACAALVAAHRRGLTGRRATVVVDGGELDIDWDDSTGHVLMTGPVEVERTGTLSVYAISGGIPARR</sequence>
<evidence type="ECO:0000256" key="8">
    <source>
        <dbReference type="HAMAP-Rule" id="MF_00197"/>
    </source>
</evidence>
<keyword evidence="4 8" id="KW-0028">Amino-acid biosynthesis</keyword>
<protein>
    <recommendedName>
        <fullName evidence="3 8">Diaminopimelate epimerase</fullName>
        <shortName evidence="8">DAP epimerase</shortName>
        <ecNumber evidence="3 8">5.1.1.7</ecNumber>
    </recommendedName>
    <alternativeName>
        <fullName evidence="8">PLP-independent amino acid racemase</fullName>
    </alternativeName>
</protein>
<evidence type="ECO:0000256" key="2">
    <source>
        <dbReference type="ARBA" id="ARBA00010219"/>
    </source>
</evidence>
<dbReference type="EC" id="5.1.1.7" evidence="3 8"/>
<feature type="active site" description="Proton acceptor" evidence="8">
    <location>
        <position position="227"/>
    </location>
</feature>
<gene>
    <name evidence="8" type="primary">dapF</name>
    <name evidence="10" type="ORF">B7Z01_01895</name>
</gene>
<keyword evidence="6 8" id="KW-0413">Isomerase</keyword>
<keyword evidence="8" id="KW-0963">Cytoplasm</keyword>
<comment type="similarity">
    <text evidence="2 8">Belongs to the diaminopimelate epimerase family.</text>
</comment>
<feature type="binding site" evidence="8">
    <location>
        <begin position="82"/>
        <end position="83"/>
    </location>
    <ligand>
        <name>substrate</name>
    </ligand>
</feature>
<evidence type="ECO:0000256" key="3">
    <source>
        <dbReference type="ARBA" id="ARBA00013080"/>
    </source>
</evidence>
<feature type="site" description="Could be important to modulate the pK values of the two catalytic cysteine residues" evidence="8">
    <location>
        <position position="218"/>
    </location>
</feature>
<keyword evidence="5 8" id="KW-0457">Lysine biosynthesis</keyword>
<dbReference type="SUPFAM" id="SSF54506">
    <property type="entry name" value="Diaminopimelate epimerase-like"/>
    <property type="match status" value="2"/>
</dbReference>
<comment type="catalytic activity">
    <reaction evidence="7 8">
        <text>(2S,6S)-2,6-diaminopimelate = meso-2,6-diaminopimelate</text>
        <dbReference type="Rhea" id="RHEA:15393"/>
        <dbReference type="ChEBI" id="CHEBI:57609"/>
        <dbReference type="ChEBI" id="CHEBI:57791"/>
        <dbReference type="EC" id="5.1.1.7"/>
    </reaction>
</comment>
<feature type="binding site" evidence="8">
    <location>
        <position position="50"/>
    </location>
    <ligand>
        <name>substrate</name>
    </ligand>
</feature>
<comment type="subcellular location">
    <subcellularLocation>
        <location evidence="8">Cytoplasm</location>
    </subcellularLocation>
</comment>
<feature type="binding site" evidence="8">
    <location>
        <position position="17"/>
    </location>
    <ligand>
        <name>substrate</name>
    </ligand>
</feature>